<dbReference type="InterPro" id="IPR038180">
    <property type="entry name" value="FlgT_N_sf"/>
</dbReference>
<gene>
    <name evidence="5" type="ORF">SAMN05421831_104145</name>
</gene>
<dbReference type="InterPro" id="IPR032386">
    <property type="entry name" value="FlgT_M"/>
</dbReference>
<keyword evidence="6" id="KW-1185">Reference proteome</keyword>
<sequence length="406" mass="45374">MRNFIRLCSAVVLCFSVLVSLPAHAIWIEATGSAMIQHQDLISARRAAIRDAIAQATLQGSASVSSHQRMQDGAVSVDNLSVSSEGRVRNLEVLHEQVRGNVLYLSIRAEVVESDSCGGEFSNGYQRSVAISSFHLDQPAQASMGGLADVIQSLPRELIRRMENKKHLRVLDAVRFQVQPDPESMPTHINRQNQLTDVLEVATQMGTQYVISGAIRSMAMVNPRLAQERPRLPGLIESIRYDEERFLREFKLDLYIYEGFSGALVGQRQYKLTGHWLEDRTLKTGFATPGFWGSEYGLKIDQLLDLVAMDAHQLLGCQPFMTRILRTQEKNLYLEAGSSSGLQPGDTLSLYRISTFFDAQQRAYREMESVDMVVTLKKVQPNFSVGEIPALPVSMNIQQGDIVVAW</sequence>
<dbReference type="InterPro" id="IPR038165">
    <property type="entry name" value="FlgT_C_sf"/>
</dbReference>
<dbReference type="RefSeq" id="WP_093309016.1">
    <property type="nucleotide sequence ID" value="NZ_FNYH01000004.1"/>
</dbReference>
<name>A0A1H6RMB4_9GAMM</name>
<dbReference type="STRING" id="64971.SAMN05421831_104145"/>
<dbReference type="OrthoDB" id="8778507at2"/>
<evidence type="ECO:0000259" key="2">
    <source>
        <dbReference type="Pfam" id="PF16538"/>
    </source>
</evidence>
<dbReference type="AlphaFoldDB" id="A0A1H6RMB4"/>
<keyword evidence="1" id="KW-0732">Signal</keyword>
<feature type="chain" id="PRO_5017217382" evidence="1">
    <location>
        <begin position="26"/>
        <end position="406"/>
    </location>
</feature>
<feature type="signal peptide" evidence="1">
    <location>
        <begin position="1"/>
        <end position="25"/>
    </location>
</feature>
<evidence type="ECO:0000259" key="4">
    <source>
        <dbReference type="Pfam" id="PF16548"/>
    </source>
</evidence>
<feature type="domain" description="Flagellar assembly protein T middle" evidence="3">
    <location>
        <begin position="123"/>
        <end position="283"/>
    </location>
</feature>
<keyword evidence="5" id="KW-0966">Cell projection</keyword>
<organism evidence="5 6">
    <name type="scientific">Allopseudospirillum japonicum</name>
    <dbReference type="NCBI Taxonomy" id="64971"/>
    <lineage>
        <taxon>Bacteria</taxon>
        <taxon>Pseudomonadati</taxon>
        <taxon>Pseudomonadota</taxon>
        <taxon>Gammaproteobacteria</taxon>
        <taxon>Oceanospirillales</taxon>
        <taxon>Oceanospirillaceae</taxon>
        <taxon>Allopseudospirillum</taxon>
    </lineage>
</organism>
<dbReference type="Pfam" id="PF16538">
    <property type="entry name" value="FlgT_C"/>
    <property type="match status" value="1"/>
</dbReference>
<reference evidence="6" key="1">
    <citation type="submission" date="2016-10" db="EMBL/GenBank/DDBJ databases">
        <authorList>
            <person name="Varghese N."/>
            <person name="Submissions S."/>
        </authorList>
    </citation>
    <scope>NUCLEOTIDE SEQUENCE [LARGE SCALE GENOMIC DNA]</scope>
    <source>
        <strain evidence="6">DSM 7165</strain>
    </source>
</reference>
<dbReference type="EMBL" id="FNYH01000004">
    <property type="protein sequence ID" value="SEI56958.1"/>
    <property type="molecule type" value="Genomic_DNA"/>
</dbReference>
<dbReference type="InterPro" id="IPR032388">
    <property type="entry name" value="FlgT_C"/>
</dbReference>
<dbReference type="InterPro" id="IPR032370">
    <property type="entry name" value="FlgT_N"/>
</dbReference>
<dbReference type="Gene3D" id="2.40.10.410">
    <property type="entry name" value="FlgT, C-terminal domain"/>
    <property type="match status" value="1"/>
</dbReference>
<keyword evidence="5" id="KW-0282">Flagellum</keyword>
<keyword evidence="5" id="KW-0969">Cilium</keyword>
<protein>
    <submittedName>
        <fullName evidence="5">Flagellar assembly protein T, C-terminal domain</fullName>
    </submittedName>
</protein>
<dbReference type="Proteomes" id="UP000242999">
    <property type="component" value="Unassembled WGS sequence"/>
</dbReference>
<dbReference type="Pfam" id="PF16539">
    <property type="entry name" value="FlgT_M"/>
    <property type="match status" value="1"/>
</dbReference>
<dbReference type="Gene3D" id="3.40.50.10610">
    <property type="entry name" value="ABC-type transport auxiliary lipoprotein component"/>
    <property type="match status" value="1"/>
</dbReference>
<evidence type="ECO:0000259" key="3">
    <source>
        <dbReference type="Pfam" id="PF16539"/>
    </source>
</evidence>
<dbReference type="Gene3D" id="3.30.1660.40">
    <property type="entry name" value="FlgT, N-terminal domain"/>
    <property type="match status" value="1"/>
</dbReference>
<feature type="domain" description="Flagellar assembly protein T C-terminal" evidence="2">
    <location>
        <begin position="330"/>
        <end position="404"/>
    </location>
</feature>
<dbReference type="Pfam" id="PF16548">
    <property type="entry name" value="FlgT_N"/>
    <property type="match status" value="1"/>
</dbReference>
<proteinExistence type="predicted"/>
<evidence type="ECO:0000313" key="6">
    <source>
        <dbReference type="Proteomes" id="UP000242999"/>
    </source>
</evidence>
<accession>A0A1H6RMB4</accession>
<evidence type="ECO:0000313" key="5">
    <source>
        <dbReference type="EMBL" id="SEI56958.1"/>
    </source>
</evidence>
<feature type="domain" description="Flagellar assembly protein T N-terminal" evidence="4">
    <location>
        <begin position="27"/>
        <end position="112"/>
    </location>
</feature>
<evidence type="ECO:0000256" key="1">
    <source>
        <dbReference type="SAM" id="SignalP"/>
    </source>
</evidence>